<sequence>MLDRKAADAVNCGMAVCSSPIRQSVTGLPAFGGSAARSLAVLPILGALSGQPAQAARPSHAPQPPFVFSECAALLDDDPEQTFDYIASHRVAGRERAAKRCEALAQVNMGDPAAAAAILDDLARSGSAAVDTDPDASRAAAATDAARAWLAAGRPSRAEASAAFGLGLAPTSTPLRLVRDRALLRLGRSEEVLSDVSSIPSDAANLPDTRLLRATAERMLGRLRAAHVDIDAAAAASPDDPSILLERGVIRQRLGDGLGARQDWERVVELAPDTHEGDSANQDLTLLASDPDTALGPASSASASATASPAPVGSVVRTTTTPSTAVSRSPAAPTLRRDADNMSLKPAP</sequence>
<keyword evidence="3" id="KW-1185">Reference proteome</keyword>
<evidence type="ECO:0000313" key="2">
    <source>
        <dbReference type="EMBL" id="MBO1360553.1"/>
    </source>
</evidence>
<feature type="compositionally biased region" description="Polar residues" evidence="1">
    <location>
        <begin position="317"/>
        <end position="327"/>
    </location>
</feature>
<dbReference type="InterPro" id="IPR011990">
    <property type="entry name" value="TPR-like_helical_dom_sf"/>
</dbReference>
<proteinExistence type="predicted"/>
<protein>
    <submittedName>
        <fullName evidence="2">Uncharacterized protein</fullName>
    </submittedName>
</protein>
<evidence type="ECO:0000313" key="3">
    <source>
        <dbReference type="Proteomes" id="UP000664771"/>
    </source>
</evidence>
<feature type="compositionally biased region" description="Low complexity" evidence="1">
    <location>
        <begin position="297"/>
        <end position="316"/>
    </location>
</feature>
<dbReference type="RefSeq" id="WP_207881821.1">
    <property type="nucleotide sequence ID" value="NZ_JAFVMF010000012.1"/>
</dbReference>
<reference evidence="2 3" key="1">
    <citation type="submission" date="2021-03" db="EMBL/GenBank/DDBJ databases">
        <title>The complete genome sequence of Acetobacter sacchari TBRC 11175.</title>
        <authorList>
            <person name="Charoenyingcharoen P."/>
            <person name="Yukphan P."/>
        </authorList>
    </citation>
    <scope>NUCLEOTIDE SEQUENCE [LARGE SCALE GENOMIC DNA]</scope>
    <source>
        <strain evidence="2 3">TBRC 11175</strain>
    </source>
</reference>
<evidence type="ECO:0000256" key="1">
    <source>
        <dbReference type="SAM" id="MobiDB-lite"/>
    </source>
</evidence>
<dbReference type="Proteomes" id="UP000664771">
    <property type="component" value="Unassembled WGS sequence"/>
</dbReference>
<organism evidence="2 3">
    <name type="scientific">Acetobacter sacchari</name>
    <dbReference type="NCBI Taxonomy" id="2661687"/>
    <lineage>
        <taxon>Bacteria</taxon>
        <taxon>Pseudomonadati</taxon>
        <taxon>Pseudomonadota</taxon>
        <taxon>Alphaproteobacteria</taxon>
        <taxon>Acetobacterales</taxon>
        <taxon>Acetobacteraceae</taxon>
        <taxon>Acetobacter</taxon>
    </lineage>
</organism>
<dbReference type="Gene3D" id="1.25.40.10">
    <property type="entry name" value="Tetratricopeptide repeat domain"/>
    <property type="match status" value="1"/>
</dbReference>
<dbReference type="SUPFAM" id="SSF48452">
    <property type="entry name" value="TPR-like"/>
    <property type="match status" value="1"/>
</dbReference>
<gene>
    <name evidence="2" type="ORF">J2D73_12210</name>
</gene>
<feature type="region of interest" description="Disordered" evidence="1">
    <location>
        <begin position="289"/>
        <end position="348"/>
    </location>
</feature>
<dbReference type="EMBL" id="JAFVMF010000012">
    <property type="protein sequence ID" value="MBO1360553.1"/>
    <property type="molecule type" value="Genomic_DNA"/>
</dbReference>
<comment type="caution">
    <text evidence="2">The sequence shown here is derived from an EMBL/GenBank/DDBJ whole genome shotgun (WGS) entry which is preliminary data.</text>
</comment>
<name>A0ABS3LXB7_9PROT</name>
<accession>A0ABS3LXB7</accession>